<dbReference type="Proteomes" id="UP000238701">
    <property type="component" value="Unassembled WGS sequence"/>
</dbReference>
<dbReference type="AlphaFoldDB" id="A0A2U3K621"/>
<name>A0A2U3K621_9BACT</name>
<accession>A0A2U3K621</accession>
<evidence type="ECO:0000313" key="1">
    <source>
        <dbReference type="EMBL" id="SPF35111.1"/>
    </source>
</evidence>
<organism evidence="1 2">
    <name type="scientific">Candidatus Sulfotelmatobacter kueseliae</name>
    <dbReference type="NCBI Taxonomy" id="2042962"/>
    <lineage>
        <taxon>Bacteria</taxon>
        <taxon>Pseudomonadati</taxon>
        <taxon>Acidobacteriota</taxon>
        <taxon>Terriglobia</taxon>
        <taxon>Terriglobales</taxon>
        <taxon>Candidatus Korobacteraceae</taxon>
        <taxon>Candidatus Sulfotelmatobacter</taxon>
    </lineage>
</organism>
<dbReference type="EMBL" id="OMOD01000046">
    <property type="protein sequence ID" value="SPF35111.1"/>
    <property type="molecule type" value="Genomic_DNA"/>
</dbReference>
<reference evidence="2" key="1">
    <citation type="submission" date="2018-02" db="EMBL/GenBank/DDBJ databases">
        <authorList>
            <person name="Hausmann B."/>
        </authorList>
    </citation>
    <scope>NUCLEOTIDE SEQUENCE [LARGE SCALE GENOMIC DNA]</scope>
    <source>
        <strain evidence="2">Peat soil MAG SbA1</strain>
    </source>
</reference>
<sequence length="120" mass="12960">MPFFIRFSYLFLSALPPLPHIYGPLSHNALTLGSERVQGNSAVAGLENYTFLTTGVEIKKANFCGASTGAVLVRFSNAAATNGTWSTNGLGGDQWPSPRSRLLARNNFRLTVTVLRCALL</sequence>
<proteinExistence type="predicted"/>
<protein>
    <submittedName>
        <fullName evidence="1">Uncharacterized protein</fullName>
    </submittedName>
</protein>
<evidence type="ECO:0000313" key="2">
    <source>
        <dbReference type="Proteomes" id="UP000238701"/>
    </source>
</evidence>
<gene>
    <name evidence="1" type="ORF">SBA1_140001</name>
</gene>